<dbReference type="STRING" id="681398.PJIAN_3296"/>
<reference evidence="2" key="1">
    <citation type="submission" date="2016-04" db="EMBL/GenBank/DDBJ databases">
        <title>Draft genome sequence of Paludibacter jiangxiensis strain NM7.</title>
        <authorList>
            <person name="Qiu Y."/>
            <person name="Matsuura N."/>
            <person name="Ohashi A."/>
            <person name="Tourlousse M.D."/>
            <person name="Sekiguchi Y."/>
        </authorList>
    </citation>
    <scope>NUCLEOTIDE SEQUENCE [LARGE SCALE GENOMIC DNA]</scope>
    <source>
        <strain evidence="2">NM7</strain>
    </source>
</reference>
<sequence>MIKQIIYWYFLAFAANAAKHVVSNYTLRAKDEPLDSYS</sequence>
<evidence type="ECO:0000313" key="1">
    <source>
        <dbReference type="EMBL" id="GAT62984.1"/>
    </source>
</evidence>
<gene>
    <name evidence="1" type="ORF">PJIAN_3296</name>
</gene>
<proteinExistence type="predicted"/>
<name>A0A161L7Y0_9BACT</name>
<protein>
    <submittedName>
        <fullName evidence="1">Uncharacterized protein</fullName>
    </submittedName>
</protein>
<accession>A0A161L7Y0</accession>
<dbReference type="Proteomes" id="UP000076586">
    <property type="component" value="Unassembled WGS sequence"/>
</dbReference>
<reference evidence="2" key="2">
    <citation type="journal article" date="2017" name="Genome Announc.">
        <title>Draft genome sequence of Paludibacter jiangxiensis NM7(T), a propionate-producing fermentative bacterium.</title>
        <authorList>
            <person name="Qiu Y.-L."/>
            <person name="Tourlousse D.M."/>
            <person name="Matsuura N."/>
            <person name="Ohashi A."/>
            <person name="Sekiguchi Y."/>
        </authorList>
    </citation>
    <scope>NUCLEOTIDE SEQUENCE [LARGE SCALE GENOMIC DNA]</scope>
    <source>
        <strain evidence="2">NM7</strain>
    </source>
</reference>
<organism evidence="1 2">
    <name type="scientific">Paludibacter jiangxiensis</name>
    <dbReference type="NCBI Taxonomy" id="681398"/>
    <lineage>
        <taxon>Bacteria</taxon>
        <taxon>Pseudomonadati</taxon>
        <taxon>Bacteroidota</taxon>
        <taxon>Bacteroidia</taxon>
        <taxon>Bacteroidales</taxon>
        <taxon>Paludibacteraceae</taxon>
        <taxon>Paludibacter</taxon>
    </lineage>
</organism>
<keyword evidence="2" id="KW-1185">Reference proteome</keyword>
<dbReference type="EMBL" id="BDCR01000003">
    <property type="protein sequence ID" value="GAT62984.1"/>
    <property type="molecule type" value="Genomic_DNA"/>
</dbReference>
<evidence type="ECO:0000313" key="2">
    <source>
        <dbReference type="Proteomes" id="UP000076586"/>
    </source>
</evidence>
<dbReference type="AlphaFoldDB" id="A0A161L7Y0"/>
<comment type="caution">
    <text evidence="1">The sequence shown here is derived from an EMBL/GenBank/DDBJ whole genome shotgun (WGS) entry which is preliminary data.</text>
</comment>